<organism evidence="1 2">
    <name type="scientific">Escallonia rubra</name>
    <dbReference type="NCBI Taxonomy" id="112253"/>
    <lineage>
        <taxon>Eukaryota</taxon>
        <taxon>Viridiplantae</taxon>
        <taxon>Streptophyta</taxon>
        <taxon>Embryophyta</taxon>
        <taxon>Tracheophyta</taxon>
        <taxon>Spermatophyta</taxon>
        <taxon>Magnoliopsida</taxon>
        <taxon>eudicotyledons</taxon>
        <taxon>Gunneridae</taxon>
        <taxon>Pentapetalae</taxon>
        <taxon>asterids</taxon>
        <taxon>campanulids</taxon>
        <taxon>Escalloniales</taxon>
        <taxon>Escalloniaceae</taxon>
        <taxon>Escallonia</taxon>
    </lineage>
</organism>
<accession>A0AA88R6J9</accession>
<sequence length="137" mass="14101">MKKSASASFVDGVMEGEQAEEVDCRRLTTVRGGEAASFREDEGVDAKADDFINRFKQRLKLQRLDSLPSKVVTDEVARGQGNGATGQGNDGDVDEVVTVAAFCISADPGVASSNAGGVGTVVDVYNGVALLECGGGG</sequence>
<keyword evidence="2" id="KW-1185">Reference proteome</keyword>
<protein>
    <submittedName>
        <fullName evidence="1">Uncharacterized protein</fullName>
    </submittedName>
</protein>
<dbReference type="PANTHER" id="PTHR33098">
    <property type="entry name" value="COTTON FIBER (DUF761)"/>
    <property type="match status" value="1"/>
</dbReference>
<dbReference type="AlphaFoldDB" id="A0AA88R6J9"/>
<reference evidence="1" key="1">
    <citation type="submission" date="2022-12" db="EMBL/GenBank/DDBJ databases">
        <title>Draft genome assemblies for two species of Escallonia (Escalloniales).</title>
        <authorList>
            <person name="Chanderbali A."/>
            <person name="Dervinis C."/>
            <person name="Anghel I."/>
            <person name="Soltis D."/>
            <person name="Soltis P."/>
            <person name="Zapata F."/>
        </authorList>
    </citation>
    <scope>NUCLEOTIDE SEQUENCE</scope>
    <source>
        <strain evidence="1">UCBG92.1500</strain>
        <tissue evidence="1">Leaf</tissue>
    </source>
</reference>
<dbReference type="PANTHER" id="PTHR33098:SF57">
    <property type="entry name" value="DUF4408 DOMAIN PROTEIN"/>
    <property type="match status" value="1"/>
</dbReference>
<dbReference type="InterPro" id="IPR008480">
    <property type="entry name" value="DUF761_pln"/>
</dbReference>
<evidence type="ECO:0000313" key="1">
    <source>
        <dbReference type="EMBL" id="KAK2982077.1"/>
    </source>
</evidence>
<evidence type="ECO:0000313" key="2">
    <source>
        <dbReference type="Proteomes" id="UP001187471"/>
    </source>
</evidence>
<gene>
    <name evidence="1" type="ORF">RJ640_003202</name>
</gene>
<comment type="caution">
    <text evidence="1">The sequence shown here is derived from an EMBL/GenBank/DDBJ whole genome shotgun (WGS) entry which is preliminary data.</text>
</comment>
<dbReference type="EMBL" id="JAVXUO010001472">
    <property type="protein sequence ID" value="KAK2982077.1"/>
    <property type="molecule type" value="Genomic_DNA"/>
</dbReference>
<dbReference type="Proteomes" id="UP001187471">
    <property type="component" value="Unassembled WGS sequence"/>
</dbReference>
<dbReference type="Pfam" id="PF05553">
    <property type="entry name" value="DUF761"/>
    <property type="match status" value="1"/>
</dbReference>
<proteinExistence type="predicted"/>
<name>A0AA88R6J9_9ASTE</name>